<protein>
    <recommendedName>
        <fullName evidence="2">NADH-quinone oxidoreductase subunit J</fullName>
        <ecNumber evidence="2">7.1.1.-</ecNumber>
    </recommendedName>
</protein>
<keyword evidence="2" id="KW-0812">Transmembrane</keyword>
<dbReference type="Proteomes" id="UP001519289">
    <property type="component" value="Unassembled WGS sequence"/>
</dbReference>
<comment type="similarity">
    <text evidence="1 2">Belongs to the complex I subunit 6 family.</text>
</comment>
<keyword evidence="2" id="KW-0874">Quinone</keyword>
<dbReference type="InterPro" id="IPR042106">
    <property type="entry name" value="Nuo/plastoQ_OxRdtase_6_NuoJ"/>
</dbReference>
<dbReference type="PANTHER" id="PTHR33269:SF17">
    <property type="entry name" value="NADH-UBIQUINONE OXIDOREDUCTASE CHAIN 6"/>
    <property type="match status" value="1"/>
</dbReference>
<comment type="catalytic activity">
    <reaction evidence="2">
        <text>a quinone + NADH + 5 H(+)(in) = a quinol + NAD(+) + 4 H(+)(out)</text>
        <dbReference type="Rhea" id="RHEA:57888"/>
        <dbReference type="ChEBI" id="CHEBI:15378"/>
        <dbReference type="ChEBI" id="CHEBI:24646"/>
        <dbReference type="ChEBI" id="CHEBI:57540"/>
        <dbReference type="ChEBI" id="CHEBI:57945"/>
        <dbReference type="ChEBI" id="CHEBI:132124"/>
    </reaction>
</comment>
<dbReference type="Gene3D" id="1.20.120.1200">
    <property type="entry name" value="NADH-ubiquinone/plastoquinone oxidoreductase chain 6, subunit NuoJ"/>
    <property type="match status" value="1"/>
</dbReference>
<keyword evidence="4" id="KW-1185">Reference proteome</keyword>
<evidence type="ECO:0000256" key="1">
    <source>
        <dbReference type="ARBA" id="ARBA00005698"/>
    </source>
</evidence>
<reference evidence="3 4" key="1">
    <citation type="submission" date="2021-03" db="EMBL/GenBank/DDBJ databases">
        <title>Genomic Encyclopedia of Type Strains, Phase IV (KMG-IV): sequencing the most valuable type-strain genomes for metagenomic binning, comparative biology and taxonomic classification.</title>
        <authorList>
            <person name="Goeker M."/>
        </authorList>
    </citation>
    <scope>NUCLEOTIDE SEQUENCE [LARGE SCALE GENOMIC DNA]</scope>
    <source>
        <strain evidence="3 4">DSM 27138</strain>
    </source>
</reference>
<dbReference type="InterPro" id="IPR001457">
    <property type="entry name" value="NADH_UbQ/plastoQ_OxRdtase_su6"/>
</dbReference>
<comment type="subcellular location">
    <subcellularLocation>
        <location evidence="2">Cell membrane</location>
        <topology evidence="2">Multi-pass membrane protein</topology>
    </subcellularLocation>
</comment>
<keyword evidence="2" id="KW-1003">Cell membrane</keyword>
<dbReference type="PANTHER" id="PTHR33269">
    <property type="entry name" value="NADH-UBIQUINONE OXIDOREDUCTASE CHAIN 6"/>
    <property type="match status" value="1"/>
</dbReference>
<dbReference type="EMBL" id="JAGGLG010000006">
    <property type="protein sequence ID" value="MBP2017581.1"/>
    <property type="molecule type" value="Genomic_DNA"/>
</dbReference>
<feature type="transmembrane region" description="Helical" evidence="2">
    <location>
        <begin position="88"/>
        <end position="114"/>
    </location>
</feature>
<feature type="transmembrane region" description="Helical" evidence="2">
    <location>
        <begin position="6"/>
        <end position="22"/>
    </location>
</feature>
<keyword evidence="2" id="KW-1133">Transmembrane helix</keyword>
<accession>A0ABS4JRR3</accession>
<proteinExistence type="inferred from homology"/>
<dbReference type="EC" id="7.1.1.-" evidence="2"/>
<comment type="caution">
    <text evidence="3">The sequence shown here is derived from an EMBL/GenBank/DDBJ whole genome shotgun (WGS) entry which is preliminary data.</text>
</comment>
<evidence type="ECO:0000313" key="4">
    <source>
        <dbReference type="Proteomes" id="UP001519289"/>
    </source>
</evidence>
<sequence>MNLLFIVAGLMAVAGILGVILAKQPVHQVIATVFSFVGLAALYLSLQSEFLAVIQLIVYGGAVMILFLFVIALLSARKDPVEKDAGKLTRSAIAGFSVGGALLVMLGIVGLFGAEGGKGWTQVPGQFGTVREFGYQLLTTYVFPFEVIAFILMVAVIGVMILVGRQKA</sequence>
<feature type="transmembrane region" description="Helical" evidence="2">
    <location>
        <begin position="52"/>
        <end position="76"/>
    </location>
</feature>
<evidence type="ECO:0000313" key="3">
    <source>
        <dbReference type="EMBL" id="MBP2017581.1"/>
    </source>
</evidence>
<organism evidence="3 4">
    <name type="scientific">Symbiobacterium terraclitae</name>
    <dbReference type="NCBI Taxonomy" id="557451"/>
    <lineage>
        <taxon>Bacteria</taxon>
        <taxon>Bacillati</taxon>
        <taxon>Bacillota</taxon>
        <taxon>Clostridia</taxon>
        <taxon>Eubacteriales</taxon>
        <taxon>Symbiobacteriaceae</taxon>
        <taxon>Symbiobacterium</taxon>
    </lineage>
</organism>
<evidence type="ECO:0000256" key="2">
    <source>
        <dbReference type="RuleBase" id="RU004429"/>
    </source>
</evidence>
<keyword evidence="2" id="KW-0520">NAD</keyword>
<feature type="transmembrane region" description="Helical" evidence="2">
    <location>
        <begin position="29"/>
        <end position="46"/>
    </location>
</feature>
<dbReference type="Pfam" id="PF00499">
    <property type="entry name" value="Oxidored_q3"/>
    <property type="match status" value="1"/>
</dbReference>
<name>A0ABS4JRR3_9FIRM</name>
<comment type="function">
    <text evidence="2">NDH-1 shuttles electrons from NADH, via FMN and iron-sulfur (Fe-S) centers, to quinones in the respiratory chain. Couples the redox reaction to proton translocation (for every two electrons transferred, four hydrogen ions are translocated across the cytoplasmic membrane), and thus conserves the redox energy in a proton gradient.</text>
</comment>
<gene>
    <name evidence="3" type="ORF">J2Z79_000966</name>
</gene>
<dbReference type="RefSeq" id="WP_209465726.1">
    <property type="nucleotide sequence ID" value="NZ_JAGGLG010000006.1"/>
</dbReference>
<keyword evidence="2" id="KW-0472">Membrane</keyword>
<feature type="transmembrane region" description="Helical" evidence="2">
    <location>
        <begin position="141"/>
        <end position="163"/>
    </location>
</feature>